<dbReference type="InterPro" id="IPR013249">
    <property type="entry name" value="RNA_pol_sigma70_r4_t2"/>
</dbReference>
<keyword evidence="2" id="KW-0805">Transcription regulation</keyword>
<dbReference type="EMBL" id="FUZF01000007">
    <property type="protein sequence ID" value="SKB69927.1"/>
    <property type="molecule type" value="Genomic_DNA"/>
</dbReference>
<evidence type="ECO:0000313" key="6">
    <source>
        <dbReference type="EMBL" id="SKB69927.1"/>
    </source>
</evidence>
<dbReference type="AlphaFoldDB" id="A0A1T5DEB2"/>
<dbReference type="InterPro" id="IPR000792">
    <property type="entry name" value="Tscrpt_reg_LuxR_C"/>
</dbReference>
<name>A0A1T5DEB2_9SPHI</name>
<evidence type="ECO:0000256" key="3">
    <source>
        <dbReference type="ARBA" id="ARBA00023082"/>
    </source>
</evidence>
<dbReference type="Pfam" id="PF04542">
    <property type="entry name" value="Sigma70_r2"/>
    <property type="match status" value="1"/>
</dbReference>
<dbReference type="PANTHER" id="PTHR43133">
    <property type="entry name" value="RNA POLYMERASE ECF-TYPE SIGMA FACTO"/>
    <property type="match status" value="1"/>
</dbReference>
<dbReference type="STRING" id="1513896.SAMN05660841_01905"/>
<dbReference type="SUPFAM" id="SSF88946">
    <property type="entry name" value="Sigma2 domain of RNA polymerase sigma factors"/>
    <property type="match status" value="1"/>
</dbReference>
<comment type="similarity">
    <text evidence="1">Belongs to the sigma-70 factor family. ECF subfamily.</text>
</comment>
<dbReference type="InterPro" id="IPR039425">
    <property type="entry name" value="RNA_pol_sigma-70-like"/>
</dbReference>
<dbReference type="Gene3D" id="1.10.10.10">
    <property type="entry name" value="Winged helix-like DNA-binding domain superfamily/Winged helix DNA-binding domain"/>
    <property type="match status" value="1"/>
</dbReference>
<dbReference type="InterPro" id="IPR013325">
    <property type="entry name" value="RNA_pol_sigma_r2"/>
</dbReference>
<dbReference type="InterPro" id="IPR014284">
    <property type="entry name" value="RNA_pol_sigma-70_dom"/>
</dbReference>
<reference evidence="7" key="1">
    <citation type="submission" date="2017-02" db="EMBL/GenBank/DDBJ databases">
        <authorList>
            <person name="Varghese N."/>
            <person name="Submissions S."/>
        </authorList>
    </citation>
    <scope>NUCLEOTIDE SEQUENCE [LARGE SCALE GENOMIC DNA]</scope>
    <source>
        <strain evidence="7">DSM 24091</strain>
    </source>
</reference>
<dbReference type="PRINTS" id="PR00038">
    <property type="entry name" value="HTHLUXR"/>
</dbReference>
<dbReference type="CDD" id="cd06171">
    <property type="entry name" value="Sigma70_r4"/>
    <property type="match status" value="1"/>
</dbReference>
<dbReference type="SMART" id="SM00421">
    <property type="entry name" value="HTH_LUXR"/>
    <property type="match status" value="1"/>
</dbReference>
<proteinExistence type="inferred from homology"/>
<protein>
    <submittedName>
        <fullName evidence="6">RNA polymerase sigma-70 factor, ECF subfamily</fullName>
    </submittedName>
</protein>
<dbReference type="InterPro" id="IPR014327">
    <property type="entry name" value="RNA_pol_sigma70_bacteroid"/>
</dbReference>
<dbReference type="NCBIfam" id="TIGR02937">
    <property type="entry name" value="sigma70-ECF"/>
    <property type="match status" value="1"/>
</dbReference>
<dbReference type="GO" id="GO:0006352">
    <property type="term" value="P:DNA-templated transcription initiation"/>
    <property type="evidence" value="ECO:0007669"/>
    <property type="project" value="InterPro"/>
</dbReference>
<dbReference type="NCBIfam" id="TIGR02985">
    <property type="entry name" value="Sig70_bacteroi1"/>
    <property type="match status" value="1"/>
</dbReference>
<sequence>MSFPSNKDFKKEFDKIYQEHYSTLYLHALTMLQDGDEAKDVVQDVFLKLWMNVETLSETYNLKAYLIKSTRNNILDRFAKDAVKRKYLLQINQMDFVFIEDESEVERQLMKAVEEKIAVLPEQMRLVFQESKFNQKSNKEIAENLNISINTVKTHLSRAIKRLKIKSINFFSFFL</sequence>
<dbReference type="SUPFAM" id="SSF88659">
    <property type="entry name" value="Sigma3 and sigma4 domains of RNA polymerase sigma factors"/>
    <property type="match status" value="1"/>
</dbReference>
<dbReference type="GO" id="GO:0003677">
    <property type="term" value="F:DNA binding"/>
    <property type="evidence" value="ECO:0007669"/>
    <property type="project" value="InterPro"/>
</dbReference>
<dbReference type="Gene3D" id="1.10.1740.10">
    <property type="match status" value="1"/>
</dbReference>
<dbReference type="PANTHER" id="PTHR43133:SF46">
    <property type="entry name" value="RNA POLYMERASE SIGMA-70 FACTOR ECF SUBFAMILY"/>
    <property type="match status" value="1"/>
</dbReference>
<keyword evidence="3" id="KW-0731">Sigma factor</keyword>
<feature type="domain" description="HTH luxR-type" evidence="5">
    <location>
        <begin position="117"/>
        <end position="175"/>
    </location>
</feature>
<dbReference type="InterPro" id="IPR007627">
    <property type="entry name" value="RNA_pol_sigma70_r2"/>
</dbReference>
<gene>
    <name evidence="6" type="ORF">SAMN05660841_01905</name>
</gene>
<keyword evidence="7" id="KW-1185">Reference proteome</keyword>
<dbReference type="OrthoDB" id="1093111at2"/>
<evidence type="ECO:0000259" key="5">
    <source>
        <dbReference type="SMART" id="SM00421"/>
    </source>
</evidence>
<dbReference type="InterPro" id="IPR036388">
    <property type="entry name" value="WH-like_DNA-bd_sf"/>
</dbReference>
<keyword evidence="4" id="KW-0804">Transcription</keyword>
<evidence type="ECO:0000256" key="4">
    <source>
        <dbReference type="ARBA" id="ARBA00023163"/>
    </source>
</evidence>
<dbReference type="GO" id="GO:0016987">
    <property type="term" value="F:sigma factor activity"/>
    <property type="evidence" value="ECO:0007669"/>
    <property type="project" value="UniProtKB-KW"/>
</dbReference>
<dbReference type="InterPro" id="IPR013324">
    <property type="entry name" value="RNA_pol_sigma_r3/r4-like"/>
</dbReference>
<evidence type="ECO:0000256" key="1">
    <source>
        <dbReference type="ARBA" id="ARBA00010641"/>
    </source>
</evidence>
<dbReference type="Proteomes" id="UP000190150">
    <property type="component" value="Unassembled WGS sequence"/>
</dbReference>
<evidence type="ECO:0000256" key="2">
    <source>
        <dbReference type="ARBA" id="ARBA00023015"/>
    </source>
</evidence>
<evidence type="ECO:0000313" key="7">
    <source>
        <dbReference type="Proteomes" id="UP000190150"/>
    </source>
</evidence>
<dbReference type="RefSeq" id="WP_079642847.1">
    <property type="nucleotide sequence ID" value="NZ_FUZF01000007.1"/>
</dbReference>
<dbReference type="Pfam" id="PF08281">
    <property type="entry name" value="Sigma70_r4_2"/>
    <property type="match status" value="1"/>
</dbReference>
<organism evidence="6 7">
    <name type="scientific">Sphingobacterium nematocida</name>
    <dbReference type="NCBI Taxonomy" id="1513896"/>
    <lineage>
        <taxon>Bacteria</taxon>
        <taxon>Pseudomonadati</taxon>
        <taxon>Bacteroidota</taxon>
        <taxon>Sphingobacteriia</taxon>
        <taxon>Sphingobacteriales</taxon>
        <taxon>Sphingobacteriaceae</taxon>
        <taxon>Sphingobacterium</taxon>
    </lineage>
</organism>
<accession>A0A1T5DEB2</accession>